<proteinExistence type="predicted"/>
<organism evidence="4 5">
    <name type="scientific">Coprinopsis cinerea (strain Okayama-7 / 130 / ATCC MYA-4618 / FGSC 9003)</name>
    <name type="common">Inky cap fungus</name>
    <name type="synonym">Hormographiella aspergillata</name>
    <dbReference type="NCBI Taxonomy" id="240176"/>
    <lineage>
        <taxon>Eukaryota</taxon>
        <taxon>Fungi</taxon>
        <taxon>Dikarya</taxon>
        <taxon>Basidiomycota</taxon>
        <taxon>Agaricomycotina</taxon>
        <taxon>Agaricomycetes</taxon>
        <taxon>Agaricomycetidae</taxon>
        <taxon>Agaricales</taxon>
        <taxon>Agaricineae</taxon>
        <taxon>Psathyrellaceae</taxon>
        <taxon>Coprinopsis</taxon>
    </lineage>
</organism>
<dbReference type="EMBL" id="AACS02000013">
    <property type="protein sequence ID" value="EAU83523.2"/>
    <property type="molecule type" value="Genomic_DNA"/>
</dbReference>
<dbReference type="AlphaFoldDB" id="A8P2J3"/>
<dbReference type="KEGG" id="cci:CC1G_04779"/>
<dbReference type="OrthoDB" id="4760524at2759"/>
<feature type="compositionally biased region" description="Low complexity" evidence="2">
    <location>
        <begin position="746"/>
        <end position="761"/>
    </location>
</feature>
<feature type="domain" description="Nephrocystin 3-like N-terminal" evidence="3">
    <location>
        <begin position="70"/>
        <end position="231"/>
    </location>
</feature>
<feature type="region of interest" description="Disordered" evidence="2">
    <location>
        <begin position="431"/>
        <end position="458"/>
    </location>
</feature>
<protein>
    <recommendedName>
        <fullName evidence="3">Nephrocystin 3-like N-terminal domain-containing protein</fullName>
    </recommendedName>
</protein>
<sequence>MFTQSQNFVVQGGEFFNSEKLYRVVNREPKPDPFDLLHRHRAVQATHKSPLASYAAKCKSGTRKEVINDIISWTNRSDDTPILWFSGPAGGGKTCIQRDVARQAESSKSLAASYFFSSSKRNPGLDSASPFVATIVHQFIYSIPEMKHYVARVLRDRPDIFEESLDVQLEALVLDILPKLSKQALAKAPRSLIIDGLDECRDASERQHLLRLLRTLVSNSYIPFRVVVASRPELDIRTTFNTVPLRSVAHHVRLDDYDGTSDIRSYFCDEFTRIRECHPSASSIPDDWPPEEDVELLVAKASSQFIFAATVIRFVDYPKQNPVTLLQHVLSYTSSVPSSLKGGDDNPFSELDALYTMILLPSVYANPRDSYQIDIPLLRRLLHTIMVMIPPQGPIPTQSHQLFLDKFLSLPPGTTDMTICDLHSLLKVPKPHYSQSHPPRDSLFSGTGSSSMTPDSEEDWVPLTPIQFHHKSMEDYLCSPKRSGILYQSREDTNIQLAECCAFHLMCWEEGDDDTNSNPSPRSSSTPMATGGILPYSYEHWEKYLMEGLSGLTRETSPFKVGGTATSPLALAREETLKARRNASKTPKSITNGEASGVRDGQPTPEKALPVALQNLCDFDPMIIVRYRFLHCITAANSEFPFTLAAHRDGRDVRLLDVVHELMCYDAFSGCTKLCKRLNRLERHWFKAARFFAQYEERTSGTSEASVGHDISSKMELLPLIDNLLRVKHRRPQGPGTLRVRHSGRTSQEPSVVSPTSSPESDLANSPQFFNPFTNTRIPVTKHTRRASVPLSKPLPPLPHDRPPGRFSLALTWPFRKTST</sequence>
<dbReference type="eggNOG" id="ENOG502SR36">
    <property type="taxonomic scope" value="Eukaryota"/>
</dbReference>
<evidence type="ECO:0000259" key="3">
    <source>
        <dbReference type="Pfam" id="PF24883"/>
    </source>
</evidence>
<feature type="compositionally biased region" description="Polar residues" evidence="2">
    <location>
        <begin position="763"/>
        <end position="778"/>
    </location>
</feature>
<accession>A8P2J3</accession>
<dbReference type="SUPFAM" id="SSF52540">
    <property type="entry name" value="P-loop containing nucleoside triphosphate hydrolases"/>
    <property type="match status" value="1"/>
</dbReference>
<dbReference type="Proteomes" id="UP000001861">
    <property type="component" value="Unassembled WGS sequence"/>
</dbReference>
<keyword evidence="1" id="KW-0677">Repeat</keyword>
<dbReference type="PANTHER" id="PTHR10039">
    <property type="entry name" value="AMELOGENIN"/>
    <property type="match status" value="1"/>
</dbReference>
<name>A8P2J3_COPC7</name>
<evidence type="ECO:0000256" key="1">
    <source>
        <dbReference type="ARBA" id="ARBA00022737"/>
    </source>
</evidence>
<dbReference type="RefSeq" id="XP_001838335.2">
    <property type="nucleotide sequence ID" value="XM_001838283.2"/>
</dbReference>
<dbReference type="VEuPathDB" id="FungiDB:CC1G_04779"/>
<feature type="region of interest" description="Disordered" evidence="2">
    <location>
        <begin position="580"/>
        <end position="603"/>
    </location>
</feature>
<evidence type="ECO:0000313" key="4">
    <source>
        <dbReference type="EMBL" id="EAU83523.2"/>
    </source>
</evidence>
<dbReference type="GeneID" id="6014915"/>
<dbReference type="STRING" id="240176.A8P2J3"/>
<feature type="region of interest" description="Disordered" evidence="2">
    <location>
        <begin position="731"/>
        <end position="803"/>
    </location>
</feature>
<evidence type="ECO:0000256" key="2">
    <source>
        <dbReference type="SAM" id="MobiDB-lite"/>
    </source>
</evidence>
<reference evidence="4 5" key="1">
    <citation type="journal article" date="2010" name="Proc. Natl. Acad. Sci. U.S.A.">
        <title>Insights into evolution of multicellular fungi from the assembled chromosomes of the mushroom Coprinopsis cinerea (Coprinus cinereus).</title>
        <authorList>
            <person name="Stajich J.E."/>
            <person name="Wilke S.K."/>
            <person name="Ahren D."/>
            <person name="Au C.H."/>
            <person name="Birren B.W."/>
            <person name="Borodovsky M."/>
            <person name="Burns C."/>
            <person name="Canback B."/>
            <person name="Casselton L.A."/>
            <person name="Cheng C.K."/>
            <person name="Deng J."/>
            <person name="Dietrich F.S."/>
            <person name="Fargo D.C."/>
            <person name="Farman M.L."/>
            <person name="Gathman A.C."/>
            <person name="Goldberg J."/>
            <person name="Guigo R."/>
            <person name="Hoegger P.J."/>
            <person name="Hooker J.B."/>
            <person name="Huggins A."/>
            <person name="James T.Y."/>
            <person name="Kamada T."/>
            <person name="Kilaru S."/>
            <person name="Kodira C."/>
            <person name="Kues U."/>
            <person name="Kupfer D."/>
            <person name="Kwan H.S."/>
            <person name="Lomsadze A."/>
            <person name="Li W."/>
            <person name="Lilly W.W."/>
            <person name="Ma L.J."/>
            <person name="Mackey A.J."/>
            <person name="Manning G."/>
            <person name="Martin F."/>
            <person name="Muraguchi H."/>
            <person name="Natvig D.O."/>
            <person name="Palmerini H."/>
            <person name="Ramesh M.A."/>
            <person name="Rehmeyer C.J."/>
            <person name="Roe B.A."/>
            <person name="Shenoy N."/>
            <person name="Stanke M."/>
            <person name="Ter-Hovhannisyan V."/>
            <person name="Tunlid A."/>
            <person name="Velagapudi R."/>
            <person name="Vision T.J."/>
            <person name="Zeng Q."/>
            <person name="Zolan M.E."/>
            <person name="Pukkila P.J."/>
        </authorList>
    </citation>
    <scope>NUCLEOTIDE SEQUENCE [LARGE SCALE GENOMIC DNA]</scope>
    <source>
        <strain evidence="5">Okayama-7 / 130 / ATCC MYA-4618 / FGSC 9003</strain>
    </source>
</reference>
<keyword evidence="5" id="KW-1185">Reference proteome</keyword>
<dbReference type="PANTHER" id="PTHR10039:SF17">
    <property type="entry name" value="FUNGAL STAND N-TERMINAL GOODBYE DOMAIN-CONTAINING PROTEIN-RELATED"/>
    <property type="match status" value="1"/>
</dbReference>
<dbReference type="InterPro" id="IPR027417">
    <property type="entry name" value="P-loop_NTPase"/>
</dbReference>
<dbReference type="Pfam" id="PF24883">
    <property type="entry name" value="NPHP3_N"/>
    <property type="match status" value="1"/>
</dbReference>
<dbReference type="InParanoid" id="A8P2J3"/>
<comment type="caution">
    <text evidence="4">The sequence shown here is derived from an EMBL/GenBank/DDBJ whole genome shotgun (WGS) entry which is preliminary data.</text>
</comment>
<evidence type="ECO:0000313" key="5">
    <source>
        <dbReference type="Proteomes" id="UP000001861"/>
    </source>
</evidence>
<feature type="compositionally biased region" description="Polar residues" evidence="2">
    <location>
        <begin position="444"/>
        <end position="454"/>
    </location>
</feature>
<feature type="compositionally biased region" description="Polar residues" evidence="2">
    <location>
        <begin position="584"/>
        <end position="594"/>
    </location>
</feature>
<dbReference type="Gene3D" id="3.40.50.300">
    <property type="entry name" value="P-loop containing nucleotide triphosphate hydrolases"/>
    <property type="match status" value="1"/>
</dbReference>
<dbReference type="InterPro" id="IPR056884">
    <property type="entry name" value="NPHP3-like_N"/>
</dbReference>
<gene>
    <name evidence="4" type="ORF">CC1G_04779</name>
</gene>
<dbReference type="HOGENOM" id="CLU_372546_0_0_1"/>